<reference evidence="2 3" key="1">
    <citation type="submission" date="2017-03" db="EMBL/GenBank/DDBJ databases">
        <authorList>
            <person name="Afonso C.L."/>
            <person name="Miller P.J."/>
            <person name="Scott M.A."/>
            <person name="Spackman E."/>
            <person name="Goraichik I."/>
            <person name="Dimitrov K.M."/>
            <person name="Suarez D.L."/>
            <person name="Swayne D.E."/>
        </authorList>
    </citation>
    <scope>NUCLEOTIDE SEQUENCE [LARGE SCALE GENOMIC DNA]</scope>
    <source>
        <strain evidence="2">PRJEB14757</strain>
    </source>
</reference>
<dbReference type="AlphaFoldDB" id="A0A1W1HBM7"/>
<keyword evidence="1" id="KW-0812">Transmembrane</keyword>
<evidence type="ECO:0000256" key="1">
    <source>
        <dbReference type="SAM" id="Phobius"/>
    </source>
</evidence>
<dbReference type="Proteomes" id="UP000191931">
    <property type="component" value="Unassembled WGS sequence"/>
</dbReference>
<evidence type="ECO:0000313" key="3">
    <source>
        <dbReference type="Proteomes" id="UP000191931"/>
    </source>
</evidence>
<accession>A0A1W1HBM7</accession>
<dbReference type="STRING" id="1246637.MTBBW1_20040"/>
<evidence type="ECO:0000313" key="2">
    <source>
        <dbReference type="EMBL" id="SLM29843.1"/>
    </source>
</evidence>
<sequence>MITYQSSPNIKMIVIFGMLHLPFYTLQGSNLIFKDYFSKKCKVLLIRYEGRLIFTVNWHGCHPATPE</sequence>
<dbReference type="EMBL" id="FWEV01000112">
    <property type="protein sequence ID" value="SLM29843.1"/>
    <property type="molecule type" value="Genomic_DNA"/>
</dbReference>
<feature type="transmembrane region" description="Helical" evidence="1">
    <location>
        <begin position="12"/>
        <end position="33"/>
    </location>
</feature>
<keyword evidence="1" id="KW-0472">Membrane</keyword>
<proteinExistence type="predicted"/>
<gene>
    <name evidence="2" type="ORF">MTBBW1_20040</name>
</gene>
<keyword evidence="1" id="KW-1133">Transmembrane helix</keyword>
<organism evidence="2 3">
    <name type="scientific">Desulfamplus magnetovallimortis</name>
    <dbReference type="NCBI Taxonomy" id="1246637"/>
    <lineage>
        <taxon>Bacteria</taxon>
        <taxon>Pseudomonadati</taxon>
        <taxon>Thermodesulfobacteriota</taxon>
        <taxon>Desulfobacteria</taxon>
        <taxon>Desulfobacterales</taxon>
        <taxon>Desulfobacteraceae</taxon>
        <taxon>Desulfamplus</taxon>
    </lineage>
</organism>
<name>A0A1W1HBM7_9BACT</name>
<keyword evidence="3" id="KW-1185">Reference proteome</keyword>
<protein>
    <submittedName>
        <fullName evidence="2">Uncharacterized protein</fullName>
    </submittedName>
</protein>